<protein>
    <recommendedName>
        <fullName evidence="7">Histone-binding protein RBBP4-like N-terminal domain-containing protein</fullName>
    </recommendedName>
</protein>
<dbReference type="Pfam" id="PF12265">
    <property type="entry name" value="CAF1C_H4-bd"/>
    <property type="match status" value="1"/>
</dbReference>
<dbReference type="EMBL" id="HBEO01005899">
    <property type="protein sequence ID" value="CAD8472458.1"/>
    <property type="molecule type" value="Transcribed_RNA"/>
</dbReference>
<dbReference type="PROSITE" id="PS50082">
    <property type="entry name" value="WD_REPEATS_2"/>
    <property type="match status" value="3"/>
</dbReference>
<gene>
    <name evidence="8" type="ORF">HPHI1048_LOCUS4180</name>
</gene>
<dbReference type="PRINTS" id="PR00320">
    <property type="entry name" value="GPROTEINBRPT"/>
</dbReference>
<evidence type="ECO:0000256" key="4">
    <source>
        <dbReference type="ARBA" id="ARBA00022853"/>
    </source>
</evidence>
<dbReference type="Pfam" id="PF00400">
    <property type="entry name" value="WD40"/>
    <property type="match status" value="4"/>
</dbReference>
<dbReference type="InterPro" id="IPR015943">
    <property type="entry name" value="WD40/YVTN_repeat-like_dom_sf"/>
</dbReference>
<name>A0A7S0E280_9CRYP</name>
<evidence type="ECO:0000256" key="5">
    <source>
        <dbReference type="ARBA" id="ARBA00023242"/>
    </source>
</evidence>
<dbReference type="PANTHER" id="PTHR22850">
    <property type="entry name" value="WD40 REPEAT FAMILY"/>
    <property type="match status" value="1"/>
</dbReference>
<organism evidence="8">
    <name type="scientific">Hanusia phi</name>
    <dbReference type="NCBI Taxonomy" id="3032"/>
    <lineage>
        <taxon>Eukaryota</taxon>
        <taxon>Cryptophyceae</taxon>
        <taxon>Pyrenomonadales</taxon>
        <taxon>Geminigeraceae</taxon>
        <taxon>Hanusia</taxon>
    </lineage>
</organism>
<keyword evidence="5" id="KW-0539">Nucleus</keyword>
<dbReference type="InterPro" id="IPR019775">
    <property type="entry name" value="WD40_repeat_CS"/>
</dbReference>
<keyword evidence="2 6" id="KW-0853">WD repeat</keyword>
<feature type="repeat" description="WD" evidence="6">
    <location>
        <begin position="166"/>
        <end position="208"/>
    </location>
</feature>
<dbReference type="InterPro" id="IPR022052">
    <property type="entry name" value="Histone-bd_RBBP4-like_N"/>
</dbReference>
<evidence type="ECO:0000313" key="8">
    <source>
        <dbReference type="EMBL" id="CAD8472458.1"/>
    </source>
</evidence>
<dbReference type="SUPFAM" id="SSF50978">
    <property type="entry name" value="WD40 repeat-like"/>
    <property type="match status" value="1"/>
</dbReference>
<dbReference type="GO" id="GO:0005634">
    <property type="term" value="C:nucleus"/>
    <property type="evidence" value="ECO:0007669"/>
    <property type="project" value="UniProtKB-SubCell"/>
</dbReference>
<dbReference type="InterPro" id="IPR020472">
    <property type="entry name" value="WD40_PAC1"/>
</dbReference>
<dbReference type="AlphaFoldDB" id="A0A7S0E280"/>
<feature type="domain" description="Histone-binding protein RBBP4-like N-terminal" evidence="7">
    <location>
        <begin position="15"/>
        <end position="84"/>
    </location>
</feature>
<dbReference type="PROSITE" id="PS00678">
    <property type="entry name" value="WD_REPEATS_1"/>
    <property type="match status" value="2"/>
</dbReference>
<sequence length="417" mass="46509">MSKDEDDLEDKFINEQYKNWKVNSRYLYDVVLSHALDSPSSTIQFLPEKYDAPGKGLQEKRVLIGTDTSDSEQNYLLLAKVILPDDDDDGDAEQMAVDDEEGTNRARVEIIQRINHDGEVKRARYMPQKPTIIATKAPSAEVFVFDYTKQPAKPDTDGVCSPDLKLVGHDKEGYGISWSTLDAGMLLSGSEDSTICLWNVEATHANHQAVEPVSVFKGHTGSVEDVAWHILKPKMFGSVGGDNQLMIWDTSMADKKPAQKVNAHSADINCLSFNPFNEYLLATGSADKTVALWDLRNTAAKLHAFECHTDEIIQVQWSFVYETILGSCSQDRKVAVMDISKIGDEQSKEDAEDGPPELLFVHGGHTAKVMDFCWNPHDPWLVGSVDDNNVLQIWQMASHIYKDDDDDGSDIPAKDLE</sequence>
<accession>A0A7S0E280</accession>
<reference evidence="8" key="1">
    <citation type="submission" date="2021-01" db="EMBL/GenBank/DDBJ databases">
        <authorList>
            <person name="Corre E."/>
            <person name="Pelletier E."/>
            <person name="Niang G."/>
            <person name="Scheremetjew M."/>
            <person name="Finn R."/>
            <person name="Kale V."/>
            <person name="Holt S."/>
            <person name="Cochrane G."/>
            <person name="Meng A."/>
            <person name="Brown T."/>
            <person name="Cohen L."/>
        </authorList>
    </citation>
    <scope>NUCLEOTIDE SEQUENCE</scope>
    <source>
        <strain evidence="8">CCMP325</strain>
    </source>
</reference>
<dbReference type="InterPro" id="IPR036322">
    <property type="entry name" value="WD40_repeat_dom_sf"/>
</dbReference>
<feature type="repeat" description="WD" evidence="6">
    <location>
        <begin position="261"/>
        <end position="297"/>
    </location>
</feature>
<feature type="repeat" description="WD" evidence="6">
    <location>
        <begin position="216"/>
        <end position="249"/>
    </location>
</feature>
<evidence type="ECO:0000256" key="3">
    <source>
        <dbReference type="ARBA" id="ARBA00022737"/>
    </source>
</evidence>
<comment type="subcellular location">
    <subcellularLocation>
        <location evidence="1">Nucleus</location>
    </subcellularLocation>
</comment>
<proteinExistence type="predicted"/>
<keyword evidence="4" id="KW-0156">Chromatin regulator</keyword>
<evidence type="ECO:0000256" key="6">
    <source>
        <dbReference type="PROSITE-ProRule" id="PRU00221"/>
    </source>
</evidence>
<evidence type="ECO:0000256" key="2">
    <source>
        <dbReference type="ARBA" id="ARBA00022574"/>
    </source>
</evidence>
<evidence type="ECO:0000259" key="7">
    <source>
        <dbReference type="Pfam" id="PF12265"/>
    </source>
</evidence>
<dbReference type="Gene3D" id="2.130.10.10">
    <property type="entry name" value="YVTN repeat-like/Quinoprotein amine dehydrogenase"/>
    <property type="match status" value="1"/>
</dbReference>
<keyword evidence="3" id="KW-0677">Repeat</keyword>
<dbReference type="SMART" id="SM00320">
    <property type="entry name" value="WD40"/>
    <property type="match status" value="6"/>
</dbReference>
<dbReference type="InterPro" id="IPR050459">
    <property type="entry name" value="WD_repeat_RBAP46/RBAP48/MSI1"/>
</dbReference>
<dbReference type="PROSITE" id="PS50294">
    <property type="entry name" value="WD_REPEATS_REGION"/>
    <property type="match status" value="1"/>
</dbReference>
<evidence type="ECO:0000256" key="1">
    <source>
        <dbReference type="ARBA" id="ARBA00004123"/>
    </source>
</evidence>
<dbReference type="GO" id="GO:0006325">
    <property type="term" value="P:chromatin organization"/>
    <property type="evidence" value="ECO:0007669"/>
    <property type="project" value="UniProtKB-KW"/>
</dbReference>
<dbReference type="InterPro" id="IPR001680">
    <property type="entry name" value="WD40_rpt"/>
</dbReference>